<evidence type="ECO:0000313" key="2">
    <source>
        <dbReference type="Proteomes" id="UP001162162"/>
    </source>
</evidence>
<accession>A0AAV8ZFP4</accession>
<name>A0AAV8ZFP4_9CUCU</name>
<dbReference type="AlphaFoldDB" id="A0AAV8ZFP4"/>
<protein>
    <submittedName>
        <fullName evidence="1">Uncharacterized protein</fullName>
    </submittedName>
</protein>
<organism evidence="1 2">
    <name type="scientific">Aromia moschata</name>
    <dbReference type="NCBI Taxonomy" id="1265417"/>
    <lineage>
        <taxon>Eukaryota</taxon>
        <taxon>Metazoa</taxon>
        <taxon>Ecdysozoa</taxon>
        <taxon>Arthropoda</taxon>
        <taxon>Hexapoda</taxon>
        <taxon>Insecta</taxon>
        <taxon>Pterygota</taxon>
        <taxon>Neoptera</taxon>
        <taxon>Endopterygota</taxon>
        <taxon>Coleoptera</taxon>
        <taxon>Polyphaga</taxon>
        <taxon>Cucujiformia</taxon>
        <taxon>Chrysomeloidea</taxon>
        <taxon>Cerambycidae</taxon>
        <taxon>Cerambycinae</taxon>
        <taxon>Callichromatini</taxon>
        <taxon>Aromia</taxon>
    </lineage>
</organism>
<dbReference type="EMBL" id="JAPWTK010000003">
    <property type="protein sequence ID" value="KAJ8962218.1"/>
    <property type="molecule type" value="Genomic_DNA"/>
</dbReference>
<dbReference type="CDD" id="cd22970">
    <property type="entry name" value="DD_NDKH5-like"/>
    <property type="match status" value="1"/>
</dbReference>
<dbReference type="Pfam" id="PF05186">
    <property type="entry name" value="Dpy-30"/>
    <property type="match status" value="1"/>
</dbReference>
<reference evidence="1" key="1">
    <citation type="journal article" date="2023" name="Insect Mol. Biol.">
        <title>Genome sequencing provides insights into the evolution of gene families encoding plant cell wall-degrading enzymes in longhorned beetles.</title>
        <authorList>
            <person name="Shin N.R."/>
            <person name="Okamura Y."/>
            <person name="Kirsch R."/>
            <person name="Pauchet Y."/>
        </authorList>
    </citation>
    <scope>NUCLEOTIDE SEQUENCE</scope>
    <source>
        <strain evidence="1">AMC_N1</strain>
    </source>
</reference>
<proteinExistence type="predicted"/>
<gene>
    <name evidence="1" type="ORF">NQ318_018190</name>
</gene>
<dbReference type="InterPro" id="IPR007858">
    <property type="entry name" value="Dpy-30_motif"/>
</dbReference>
<keyword evidence="2" id="KW-1185">Reference proteome</keyword>
<dbReference type="Gene3D" id="1.20.890.10">
    <property type="entry name" value="cAMP-dependent protein kinase regulatory subunit, dimerization-anchoring domain"/>
    <property type="match status" value="1"/>
</dbReference>
<dbReference type="Proteomes" id="UP001162162">
    <property type="component" value="Unassembled WGS sequence"/>
</dbReference>
<comment type="caution">
    <text evidence="1">The sequence shown here is derived from an EMBL/GenBank/DDBJ whole genome shotgun (WGS) entry which is preliminary data.</text>
</comment>
<evidence type="ECO:0000313" key="1">
    <source>
        <dbReference type="EMBL" id="KAJ8962218.1"/>
    </source>
</evidence>
<sequence length="82" mass="9378">MSYTLHKLRIFTPSNCILEPILIDEDKVTDYIGLNLKETLLKGLTQVVRVKPIDPVLFLAEWLLLNNPYQPSFPEKVALSPL</sequence>